<dbReference type="Gene3D" id="3.30.70.250">
    <property type="entry name" value="Malonyl-CoA ACP transacylase, ACP-binding"/>
    <property type="match status" value="1"/>
</dbReference>
<evidence type="ECO:0000313" key="3">
    <source>
        <dbReference type="Proteomes" id="UP000530320"/>
    </source>
</evidence>
<dbReference type="InterPro" id="IPR050858">
    <property type="entry name" value="Mal-CoA-ACP_Trans/PKS_FabD"/>
</dbReference>
<dbReference type="AlphaFoldDB" id="A0A7W4K2L8"/>
<keyword evidence="2" id="KW-0808">Transferase</keyword>
<protein>
    <submittedName>
        <fullName evidence="2">Acyltransferase domain-containing protein</fullName>
    </submittedName>
</protein>
<dbReference type="SMART" id="SM00827">
    <property type="entry name" value="PKS_AT"/>
    <property type="match status" value="1"/>
</dbReference>
<dbReference type="SUPFAM" id="SSF55048">
    <property type="entry name" value="Probable ACP-binding domain of malonyl-CoA ACP transacylase"/>
    <property type="match status" value="1"/>
</dbReference>
<gene>
    <name evidence="2" type="ORF">HLH44_17220</name>
</gene>
<dbReference type="RefSeq" id="WP_183010138.1">
    <property type="nucleotide sequence ID" value="NZ_JABEQP010000015.1"/>
</dbReference>
<keyword evidence="2" id="KW-0012">Acyltransferase</keyword>
<dbReference type="InterPro" id="IPR016036">
    <property type="entry name" value="Malonyl_transacylase_ACP-bd"/>
</dbReference>
<dbReference type="Pfam" id="PF00698">
    <property type="entry name" value="Acyl_transf_1"/>
    <property type="match status" value="1"/>
</dbReference>
<dbReference type="SUPFAM" id="SSF52151">
    <property type="entry name" value="FabD/lysophospholipase-like"/>
    <property type="match status" value="1"/>
</dbReference>
<dbReference type="InterPro" id="IPR001227">
    <property type="entry name" value="Ac_transferase_dom_sf"/>
</dbReference>
<comment type="caution">
    <text evidence="2">The sequence shown here is derived from an EMBL/GenBank/DDBJ whole genome shotgun (WGS) entry which is preliminary data.</text>
</comment>
<accession>A0A7W4K2L8</accession>
<dbReference type="PANTHER" id="PTHR42681:SF6">
    <property type="entry name" value="BLL0263 PROTEIN"/>
    <property type="match status" value="1"/>
</dbReference>
<dbReference type="InterPro" id="IPR014043">
    <property type="entry name" value="Acyl_transferase_dom"/>
</dbReference>
<organism evidence="2 3">
    <name type="scientific">Gluconacetobacter dulcium</name>
    <dbReference type="NCBI Taxonomy" id="2729096"/>
    <lineage>
        <taxon>Bacteria</taxon>
        <taxon>Pseudomonadati</taxon>
        <taxon>Pseudomonadota</taxon>
        <taxon>Alphaproteobacteria</taxon>
        <taxon>Acetobacterales</taxon>
        <taxon>Acetobacteraceae</taxon>
        <taxon>Gluconacetobacter</taxon>
    </lineage>
</organism>
<dbReference type="GO" id="GO:0005829">
    <property type="term" value="C:cytosol"/>
    <property type="evidence" value="ECO:0007669"/>
    <property type="project" value="TreeGrafter"/>
</dbReference>
<dbReference type="Gene3D" id="3.40.366.10">
    <property type="entry name" value="Malonyl-Coenzyme A Acyl Carrier Protein, domain 2"/>
    <property type="match status" value="1"/>
</dbReference>
<proteinExistence type="predicted"/>
<dbReference type="GO" id="GO:0004314">
    <property type="term" value="F:[acyl-carrier-protein] S-malonyltransferase activity"/>
    <property type="evidence" value="ECO:0007669"/>
    <property type="project" value="TreeGrafter"/>
</dbReference>
<reference evidence="2 3" key="1">
    <citation type="submission" date="2020-04" db="EMBL/GenBank/DDBJ databases">
        <title>Description of novel Gluconacetobacter.</title>
        <authorList>
            <person name="Sombolestani A."/>
        </authorList>
    </citation>
    <scope>NUCLEOTIDE SEQUENCE [LARGE SCALE GENOMIC DNA]</scope>
    <source>
        <strain evidence="2 3">LMG 22058</strain>
    </source>
</reference>
<dbReference type="InterPro" id="IPR016035">
    <property type="entry name" value="Acyl_Trfase/lysoPLipase"/>
</dbReference>
<feature type="domain" description="Malonyl-CoA:ACP transacylase (MAT)" evidence="1">
    <location>
        <begin position="8"/>
        <end position="304"/>
    </location>
</feature>
<dbReference type="PANTHER" id="PTHR42681">
    <property type="entry name" value="MALONYL-COA-ACYL CARRIER PROTEIN TRANSACYLASE, MITOCHONDRIAL"/>
    <property type="match status" value="1"/>
</dbReference>
<evidence type="ECO:0000313" key="2">
    <source>
        <dbReference type="EMBL" id="MBB2199158.1"/>
    </source>
</evidence>
<evidence type="ECO:0000259" key="1">
    <source>
        <dbReference type="SMART" id="SM00827"/>
    </source>
</evidence>
<dbReference type="GO" id="GO:0006633">
    <property type="term" value="P:fatty acid biosynthetic process"/>
    <property type="evidence" value="ECO:0007669"/>
    <property type="project" value="TreeGrafter"/>
</dbReference>
<sequence length="310" mass="32676">MQRSVAILCSGQGGQHADMFALVADRPEAQDTFREAADLLGADPRDYVRHATDDLLYSNRSGQILCTTLALAIGTLVAHTGARLICAGYSVGELAAWGIAGCFPARQVLHLAARRAELMDRVSPPDAGLAGIAGLPDTRLHALVARTGTFIAIRNGQDAAVIGGLRPALIQAVADAKQMGAATARLLHVAVPSHTPLLHEAVAPLREYLYALHPNTPSSTVRLLSGLDGEPIFRVADGCDRLAAQVAATVRWDACMQACGEADAACVLETGPGSALSRMMRATLPNLPAHAAEDFHGVEGMLRWIGRMTQ</sequence>
<dbReference type="EMBL" id="JABEQP010000015">
    <property type="protein sequence ID" value="MBB2199158.1"/>
    <property type="molecule type" value="Genomic_DNA"/>
</dbReference>
<dbReference type="Proteomes" id="UP000530320">
    <property type="component" value="Unassembled WGS sequence"/>
</dbReference>
<name>A0A7W4K2L8_9PROT</name>